<dbReference type="STRING" id="1925591.BI308_13690"/>
<evidence type="ECO:0000256" key="1">
    <source>
        <dbReference type="ARBA" id="ARBA00010928"/>
    </source>
</evidence>
<sequence>MNQSPVGIGIVGTGFGQKVHIPAFEHHHRTQVVAVYHHDLATAQKIATQHQIPHAVDTVEAIANLPDVEAVSISTPPFLHYEMAKTVLKAKKHLLLEKPTTLSVESAQDLHKLAQSQGVVAAMDFEFRFVPAWQRFQELLADNYVGEKRFIKIDWLVPSRSDPNRAWNWYSQKEKGGGVLGAIGSHAFDYIAWLFGDIKRLSARLSTAISERRDPTTGELKPVDADDTCLLMLELADGTPCQVSLSSVAYQGRGHWVEVYGDRATLILGSSNQKDYIYGFTLQGAKFGEPLSQLEIPQRLEFPQTYPDGRIAAFMRVVDAWVDSIENHPEQPTVPTLREGVYSQLLMDLTHQSHTTNNWVEVISELQPEK</sequence>
<dbReference type="EMBL" id="MLAW01000023">
    <property type="protein sequence ID" value="OJJ24932.1"/>
    <property type="molecule type" value="Genomic_DNA"/>
</dbReference>
<dbReference type="SUPFAM" id="SSF51735">
    <property type="entry name" value="NAD(P)-binding Rossmann-fold domains"/>
    <property type="match status" value="1"/>
</dbReference>
<gene>
    <name evidence="5" type="ORF">BI308_13690</name>
</gene>
<dbReference type="PANTHER" id="PTHR43818:SF11">
    <property type="entry name" value="BCDNA.GH03377"/>
    <property type="match status" value="1"/>
</dbReference>
<proteinExistence type="inferred from homology"/>
<keyword evidence="6" id="KW-1185">Reference proteome</keyword>
<dbReference type="AlphaFoldDB" id="A0A1L9QQM6"/>
<comment type="similarity">
    <text evidence="1">Belongs to the Gfo/Idh/MocA family.</text>
</comment>
<dbReference type="Gene3D" id="3.40.50.720">
    <property type="entry name" value="NAD(P)-binding Rossmann-like Domain"/>
    <property type="match status" value="1"/>
</dbReference>
<dbReference type="InterPro" id="IPR000683">
    <property type="entry name" value="Gfo/Idh/MocA-like_OxRdtase_N"/>
</dbReference>
<dbReference type="GO" id="GO:0016491">
    <property type="term" value="F:oxidoreductase activity"/>
    <property type="evidence" value="ECO:0007669"/>
    <property type="project" value="UniProtKB-KW"/>
</dbReference>
<dbReference type="InterPro" id="IPR050463">
    <property type="entry name" value="Gfo/Idh/MocA_oxidrdct_glycsds"/>
</dbReference>
<feature type="domain" description="Gfo/Idh/MocA-like oxidoreductase C-terminal" evidence="4">
    <location>
        <begin position="139"/>
        <end position="362"/>
    </location>
</feature>
<dbReference type="Proteomes" id="UP000183940">
    <property type="component" value="Unassembled WGS sequence"/>
</dbReference>
<dbReference type="Pfam" id="PF02894">
    <property type="entry name" value="GFO_IDH_MocA_C"/>
    <property type="match status" value="1"/>
</dbReference>
<name>A0A1L9QQM6_9CYAN</name>
<dbReference type="InterPro" id="IPR004104">
    <property type="entry name" value="Gfo/Idh/MocA-like_OxRdtase_C"/>
</dbReference>
<organism evidence="5 6">
    <name type="scientific">Roseofilum reptotaenium AO1-A</name>
    <dbReference type="NCBI Taxonomy" id="1925591"/>
    <lineage>
        <taxon>Bacteria</taxon>
        <taxon>Bacillati</taxon>
        <taxon>Cyanobacteriota</taxon>
        <taxon>Cyanophyceae</taxon>
        <taxon>Desertifilales</taxon>
        <taxon>Desertifilaceae</taxon>
        <taxon>Roseofilum</taxon>
    </lineage>
</organism>
<evidence type="ECO:0000313" key="6">
    <source>
        <dbReference type="Proteomes" id="UP000183940"/>
    </source>
</evidence>
<dbReference type="PANTHER" id="PTHR43818">
    <property type="entry name" value="BCDNA.GH03377"/>
    <property type="match status" value="1"/>
</dbReference>
<evidence type="ECO:0000259" key="3">
    <source>
        <dbReference type="Pfam" id="PF01408"/>
    </source>
</evidence>
<accession>A0A1L9QQM6</accession>
<dbReference type="GO" id="GO:0000166">
    <property type="term" value="F:nucleotide binding"/>
    <property type="evidence" value="ECO:0007669"/>
    <property type="project" value="InterPro"/>
</dbReference>
<comment type="caution">
    <text evidence="5">The sequence shown here is derived from an EMBL/GenBank/DDBJ whole genome shotgun (WGS) entry which is preliminary data.</text>
</comment>
<dbReference type="InterPro" id="IPR036291">
    <property type="entry name" value="NAD(P)-bd_dom_sf"/>
</dbReference>
<keyword evidence="2" id="KW-0560">Oxidoreductase</keyword>
<evidence type="ECO:0000256" key="2">
    <source>
        <dbReference type="ARBA" id="ARBA00023002"/>
    </source>
</evidence>
<dbReference type="SUPFAM" id="SSF55347">
    <property type="entry name" value="Glyceraldehyde-3-phosphate dehydrogenase-like, C-terminal domain"/>
    <property type="match status" value="1"/>
</dbReference>
<evidence type="ECO:0000313" key="5">
    <source>
        <dbReference type="EMBL" id="OJJ24932.1"/>
    </source>
</evidence>
<protein>
    <submittedName>
        <fullName evidence="5">Oxidoreductase</fullName>
    </submittedName>
</protein>
<reference evidence="5" key="1">
    <citation type="submission" date="2016-10" db="EMBL/GenBank/DDBJ databases">
        <title>CRISPR-Cas defence system in Roseofilum reptotaenium: evidence of a bacteriophage-cyanobacterium arms race in the coral black band disease.</title>
        <authorList>
            <person name="Buerger P."/>
            <person name="Wood-Charlson E.M."/>
            <person name="Weynberg K.D."/>
            <person name="Willis B."/>
            <person name="Van Oppen M.J."/>
        </authorList>
    </citation>
    <scope>NUCLEOTIDE SEQUENCE [LARGE SCALE GENOMIC DNA]</scope>
    <source>
        <strain evidence="5">AO1-A</strain>
    </source>
</reference>
<dbReference type="Gene3D" id="3.30.360.10">
    <property type="entry name" value="Dihydrodipicolinate Reductase, domain 2"/>
    <property type="match status" value="1"/>
</dbReference>
<evidence type="ECO:0000259" key="4">
    <source>
        <dbReference type="Pfam" id="PF02894"/>
    </source>
</evidence>
<feature type="domain" description="Gfo/Idh/MocA-like oxidoreductase N-terminal" evidence="3">
    <location>
        <begin position="7"/>
        <end position="124"/>
    </location>
</feature>
<dbReference type="Pfam" id="PF01408">
    <property type="entry name" value="GFO_IDH_MocA"/>
    <property type="match status" value="1"/>
</dbReference>